<dbReference type="PANTHER" id="PTHR28234:SF1">
    <property type="entry name" value="NUCLEAR CONTROL OF ATPASE PROTEIN 2"/>
    <property type="match status" value="1"/>
</dbReference>
<gene>
    <name evidence="6" type="ORF">PoMZ_03831</name>
</gene>
<protein>
    <submittedName>
        <fullName evidence="6">Uncharacterized protein</fullName>
    </submittedName>
</protein>
<dbReference type="GO" id="GO:0005741">
    <property type="term" value="C:mitochondrial outer membrane"/>
    <property type="evidence" value="ECO:0007669"/>
    <property type="project" value="TreeGrafter"/>
</dbReference>
<evidence type="ECO:0000256" key="2">
    <source>
        <dbReference type="ARBA" id="ARBA00022692"/>
    </source>
</evidence>
<comment type="subcellular location">
    <subcellularLocation>
        <location evidence="1">Mitochondrion membrane</location>
        <topology evidence="1">Multi-pass membrane protein</topology>
    </subcellularLocation>
</comment>
<name>A0A4P7N8P5_PYROR</name>
<sequence length="672" mass="75555">MSFVEDRVRLLDSQIDRICLSPLLTQDGFLDGENGADDESYEKTFNVEGFSSAEITEKLWIVKALSSSSSSQALLGSERIQSLLVQSGLVDSYGQPDALDAKSAQQTEIEWLLISKATLQVYGLLFNTLLDQIIPLSNDIWYWDSVLSSYTYSSLFTVQTAPLRFWVWAKEIAVDTQVRLRRLQASPLGVLATEGPQASLSQRWARFYGIVRESIVTRSLANVQRRVMSPIALCRTHAKQRQAQLKKLRDMTASGLGVLIDEALSFGADEDLKTASNDANIEWKGFVERSVALMDLIVREVLTLETGVSDFEHRVFRGVEDDPELSIHAEDVAGAQKPAILAQRLMSILQSSLPNHVAATNELVKEHGRPPRLVRYWLPATVLLLSSSTILKVLVNRQEDVLQWIADLGATMRDFWFNWVIEPTRKVVGTIRHDSNSEIAIMSRDSLRADRDSLERMVVEFALERPELAGATSALNESQVSDLRAKIREGDVTPVLKAYESELKRPFVGAIRGDLLRSLLIQVQKTKVDLETAISGIDALLKSQELVFGFVGLTPGILVTYFGFQYLRTLLSGRKGTRRGERAVRAVRVLRNIDRIFSDAMSSPSQDNLLPYKDYGLLVCEVHVLRKLVNGVLPADVEREFLEDLEDVVNVKGITAQMRAFDRIRWAYRRWL</sequence>
<accession>A0A4P7N8P5</accession>
<evidence type="ECO:0000313" key="7">
    <source>
        <dbReference type="Proteomes" id="UP000294847"/>
    </source>
</evidence>
<evidence type="ECO:0000313" key="6">
    <source>
        <dbReference type="EMBL" id="QBZ58873.1"/>
    </source>
</evidence>
<keyword evidence="2" id="KW-0812">Transmembrane</keyword>
<evidence type="ECO:0000256" key="3">
    <source>
        <dbReference type="ARBA" id="ARBA00022989"/>
    </source>
</evidence>
<dbReference type="EMBL" id="CP034206">
    <property type="protein sequence ID" value="QBZ58873.1"/>
    <property type="molecule type" value="Genomic_DNA"/>
</dbReference>
<dbReference type="OMA" id="YENEIEW"/>
<proteinExistence type="predicted"/>
<evidence type="ECO:0000256" key="4">
    <source>
        <dbReference type="ARBA" id="ARBA00023128"/>
    </source>
</evidence>
<dbReference type="InterPro" id="IPR013946">
    <property type="entry name" value="NCA2-like"/>
</dbReference>
<dbReference type="Pfam" id="PF08637">
    <property type="entry name" value="NCA2"/>
    <property type="match status" value="1"/>
</dbReference>
<organism evidence="6 7">
    <name type="scientific">Pyricularia oryzae</name>
    <name type="common">Rice blast fungus</name>
    <name type="synonym">Magnaporthe oryzae</name>
    <dbReference type="NCBI Taxonomy" id="318829"/>
    <lineage>
        <taxon>Eukaryota</taxon>
        <taxon>Fungi</taxon>
        <taxon>Dikarya</taxon>
        <taxon>Ascomycota</taxon>
        <taxon>Pezizomycotina</taxon>
        <taxon>Sordariomycetes</taxon>
        <taxon>Sordariomycetidae</taxon>
        <taxon>Magnaporthales</taxon>
        <taxon>Pyriculariaceae</taxon>
        <taxon>Pyricularia</taxon>
    </lineage>
</organism>
<dbReference type="VEuPathDB" id="FungiDB:M_BR32_EuGene_00078691"/>
<dbReference type="AlphaFoldDB" id="A0A4P7N8P5"/>
<dbReference type="PANTHER" id="PTHR28234">
    <property type="entry name" value="NUCLEAR CONTROL OF ATPASE PROTEIN 2"/>
    <property type="match status" value="1"/>
</dbReference>
<evidence type="ECO:0000256" key="1">
    <source>
        <dbReference type="ARBA" id="ARBA00004225"/>
    </source>
</evidence>
<dbReference type="Proteomes" id="UP000294847">
    <property type="component" value="Chromosome 3"/>
</dbReference>
<keyword evidence="3" id="KW-1133">Transmembrane helix</keyword>
<keyword evidence="5" id="KW-0472">Membrane</keyword>
<reference evidence="6 7" key="1">
    <citation type="journal article" date="2019" name="Mol. Biol. Evol.">
        <title>Blast fungal genomes show frequent chromosomal changes, gene gains and losses, and effector gene turnover.</title>
        <authorList>
            <person name="Gomez Luciano L.B."/>
            <person name="Jason Tsai I."/>
            <person name="Chuma I."/>
            <person name="Tosa Y."/>
            <person name="Chen Y.H."/>
            <person name="Li J.Y."/>
            <person name="Li M.Y."/>
            <person name="Jade Lu M.Y."/>
            <person name="Nakayashiki H."/>
            <person name="Li W.H."/>
        </authorList>
    </citation>
    <scope>NUCLEOTIDE SEQUENCE [LARGE SCALE GENOMIC DNA]</scope>
    <source>
        <strain evidence="6">MZ5-1-6</strain>
    </source>
</reference>
<keyword evidence="4" id="KW-0496">Mitochondrion</keyword>
<evidence type="ECO:0000256" key="5">
    <source>
        <dbReference type="ARBA" id="ARBA00023136"/>
    </source>
</evidence>